<dbReference type="AlphaFoldDB" id="A0A0H5BQU1"/>
<gene>
    <name evidence="2" type="primary">prp6</name>
</gene>
<reference evidence="2" key="1">
    <citation type="journal article" date="2015" name="Genome Biol. Evol.">
        <title>Nucleomorph Genome Sequences of Two Chlorarachniophytes, Amorphochlora amoebiformis and Lotharella vacuolata.</title>
        <authorList>
            <person name="Suzuki S."/>
            <person name="Shirato S."/>
            <person name="Hirakawa Y."/>
            <person name="Ishida K."/>
        </authorList>
    </citation>
    <scope>NUCLEOTIDE SEQUENCE</scope>
    <source>
        <strain evidence="2">CCMP240</strain>
    </source>
</reference>
<keyword evidence="1" id="KW-1133">Transmembrane helix</keyword>
<evidence type="ECO:0000313" key="2">
    <source>
        <dbReference type="EMBL" id="BAS01539.1"/>
    </source>
</evidence>
<name>A0A0H5BQU1_9EUKA</name>
<organism evidence="2">
    <name type="scientific">Lotharella vacuolata</name>
    <dbReference type="NCBI Taxonomy" id="74820"/>
    <lineage>
        <taxon>Eukaryota</taxon>
        <taxon>Sar</taxon>
        <taxon>Rhizaria</taxon>
        <taxon>Cercozoa</taxon>
        <taxon>Chlorarachniophyceae</taxon>
        <taxon>Lotharella</taxon>
    </lineage>
</organism>
<protein>
    <submittedName>
        <fullName evidence="2">Pre-mRNA splicing factor PRP6</fullName>
    </submittedName>
</protein>
<proteinExistence type="predicted"/>
<sequence>MLFITLMSNLFLKMKFITNNIMDVKNNQNNINYNKILIPKNTYVFNISSKILKNIFKKKYRNESFWKILLENYNSRANNNLYLFFVSMGIENCPTSEYLWSKYIENAAYDVYKLSILKAVKILPTNYKIWKLVIDKCNDEKEKQKLLLKSLKNIPNNNILWRLFLKHTSVELYSASLYKAIGCCPNDIELWKLLITAKGYFDSKKILNTVRKINPMKVEIWLMAACLEETYGFVKNSYKLIKKCFIYYHDKNYNIDMELFDYVTKLEKMHLKFFNTFKIIIKFIIIRNIKNKFFLDKWLGVLYNLNPKNNPIVIEEILKNIYIIFPNNYVLTLYLLSYFIYIKKIQKFEKLLKNSFWKNTNFELLWIIIFNYYYERYENINTFLLFKKFYIKKYHLNFIIIYLTNVFKYREVCKFFASSRIFIMQYSNIRYYIKIQKNYVNFVINNFLELHFDMDKNQYIFVNDLNSKYLFIIHFMYKKKSIIDLLYAYKKLYDNPFMFYKIVSIIAYKKKIKCLKFFKYIFLYSTETIKNKSILIDYFKKNFKEKIAFSITISLLKQISNSYKLWKELIHLGKNKIEKLFFVLLFENILKIKNVFKIIAKFLWASKNYQKSRKIFLRIITYHKTSIIILINILLLEVYVLQYKNSNLLIKITKKIKPQLPKIIYLIFSYFTINQLPSRMLYYFSIYLLKNKLKMQFES</sequence>
<evidence type="ECO:0000256" key="1">
    <source>
        <dbReference type="SAM" id="Phobius"/>
    </source>
</evidence>
<dbReference type="EMBL" id="AB996600">
    <property type="protein sequence ID" value="BAS01539.1"/>
    <property type="molecule type" value="Genomic_DNA"/>
</dbReference>
<keyword evidence="2" id="KW-0542">Nucleomorph</keyword>
<feature type="transmembrane region" description="Helical" evidence="1">
    <location>
        <begin position="321"/>
        <end position="342"/>
    </location>
</feature>
<feature type="transmembrane region" description="Helical" evidence="1">
    <location>
        <begin position="621"/>
        <end position="643"/>
    </location>
</feature>
<keyword evidence="1" id="KW-0472">Membrane</keyword>
<accession>A0A0H5BQU1</accession>
<keyword evidence="1" id="KW-0812">Transmembrane</keyword>
<feature type="transmembrane region" description="Helical" evidence="1">
    <location>
        <begin position="663"/>
        <end position="689"/>
    </location>
</feature>
<geneLocation type="nucleomorph" evidence="2"/>